<feature type="region of interest" description="Disordered" evidence="1">
    <location>
        <begin position="1"/>
        <end position="48"/>
    </location>
</feature>
<accession>A0A841SV65</accession>
<dbReference type="EMBL" id="JACJVQ010000005">
    <property type="protein sequence ID" value="MBB6633507.1"/>
    <property type="molecule type" value="Genomic_DNA"/>
</dbReference>
<dbReference type="Proteomes" id="UP000535838">
    <property type="component" value="Unassembled WGS sequence"/>
</dbReference>
<dbReference type="RefSeq" id="WP_185118748.1">
    <property type="nucleotide sequence ID" value="NZ_JACJVQ010000005.1"/>
</dbReference>
<sequence length="48" mass="5836">MTEKHRKNPEQENAKLANETSEEEERTVDFENQFLYPTIEPHYRNDVK</sequence>
<comment type="caution">
    <text evidence="2">The sequence shown here is derived from an EMBL/GenBank/DDBJ whole genome shotgun (WGS) entry which is preliminary data.</text>
</comment>
<evidence type="ECO:0000313" key="3">
    <source>
        <dbReference type="Proteomes" id="UP000535838"/>
    </source>
</evidence>
<organism evidence="2 3">
    <name type="scientific">Cohnella thailandensis</name>
    <dbReference type="NCBI Taxonomy" id="557557"/>
    <lineage>
        <taxon>Bacteria</taxon>
        <taxon>Bacillati</taxon>
        <taxon>Bacillota</taxon>
        <taxon>Bacilli</taxon>
        <taxon>Bacillales</taxon>
        <taxon>Paenibacillaceae</taxon>
        <taxon>Cohnella</taxon>
    </lineage>
</organism>
<evidence type="ECO:0000256" key="1">
    <source>
        <dbReference type="SAM" id="MobiDB-lite"/>
    </source>
</evidence>
<keyword evidence="3" id="KW-1185">Reference proteome</keyword>
<proteinExistence type="predicted"/>
<reference evidence="2 3" key="1">
    <citation type="submission" date="2020-08" db="EMBL/GenBank/DDBJ databases">
        <title>Cohnella phylogeny.</title>
        <authorList>
            <person name="Dunlap C."/>
        </authorList>
    </citation>
    <scope>NUCLEOTIDE SEQUENCE [LARGE SCALE GENOMIC DNA]</scope>
    <source>
        <strain evidence="2 3">DSM 25241</strain>
    </source>
</reference>
<feature type="compositionally biased region" description="Basic and acidic residues" evidence="1">
    <location>
        <begin position="1"/>
        <end position="13"/>
    </location>
</feature>
<dbReference type="AlphaFoldDB" id="A0A841SV65"/>
<protein>
    <submittedName>
        <fullName evidence="2">Uncharacterized protein</fullName>
    </submittedName>
</protein>
<evidence type="ECO:0000313" key="2">
    <source>
        <dbReference type="EMBL" id="MBB6633507.1"/>
    </source>
</evidence>
<name>A0A841SV65_9BACL</name>
<gene>
    <name evidence="2" type="ORF">H7B67_05265</name>
</gene>